<reference evidence="3" key="1">
    <citation type="submission" date="2015-09" db="EMBL/GenBank/DDBJ databases">
        <authorList>
            <consortium name="Pathogen Informatics"/>
        </authorList>
    </citation>
    <scope>NUCLEOTIDE SEQUENCE</scope>
    <source>
        <strain evidence="3">2789STDY5834896</strain>
    </source>
</reference>
<sequence>MFEDKTLVCKECGNEFVFTAGEQEFYAEKGFENEPQRCKDCRDARKKNLRGPREMFDAVCASCGAECKVPFQPREDRPVYCSDCFARMRGEQ</sequence>
<feature type="domain" description="CxxC-x17-CxxC" evidence="2">
    <location>
        <begin position="53"/>
        <end position="89"/>
    </location>
</feature>
<dbReference type="InterPro" id="IPR025306">
    <property type="entry name" value="Zn-bnd_dom_prob"/>
</dbReference>
<proteinExistence type="predicted"/>
<evidence type="ECO:0000313" key="3">
    <source>
        <dbReference type="EMBL" id="SCJ33200.1"/>
    </source>
</evidence>
<dbReference type="AlphaFoldDB" id="A0A1C6FK26"/>
<dbReference type="Pfam" id="PF23477">
    <property type="entry name" value="zf_Tbcl_2"/>
    <property type="match status" value="1"/>
</dbReference>
<evidence type="ECO:0000259" key="1">
    <source>
        <dbReference type="Pfam" id="PF13451"/>
    </source>
</evidence>
<evidence type="ECO:0000259" key="2">
    <source>
        <dbReference type="Pfam" id="PF23477"/>
    </source>
</evidence>
<protein>
    <submittedName>
        <fullName evidence="3">CxxC-x17-CxxC domain</fullName>
    </submittedName>
</protein>
<organism evidence="3">
    <name type="scientific">uncultured Anaerotruncus sp</name>
    <dbReference type="NCBI Taxonomy" id="905011"/>
    <lineage>
        <taxon>Bacteria</taxon>
        <taxon>Bacillati</taxon>
        <taxon>Bacillota</taxon>
        <taxon>Clostridia</taxon>
        <taxon>Eubacteriales</taxon>
        <taxon>Oscillospiraceae</taxon>
        <taxon>Anaerotruncus</taxon>
        <taxon>environmental samples</taxon>
    </lineage>
</organism>
<dbReference type="EMBL" id="FMHG01000001">
    <property type="protein sequence ID" value="SCJ33200.1"/>
    <property type="molecule type" value="Genomic_DNA"/>
</dbReference>
<dbReference type="NCBIfam" id="TIGR04272">
    <property type="entry name" value="cxxc_cxxc_Mbark"/>
    <property type="match status" value="1"/>
</dbReference>
<accession>A0A1C6FK26</accession>
<name>A0A1C6FK26_9FIRM</name>
<dbReference type="InterPro" id="IPR026363">
    <property type="entry name" value="CxxC-x17-CxxC_dom"/>
</dbReference>
<gene>
    <name evidence="3" type="ORF">SAMEA3545359_00002</name>
</gene>
<dbReference type="Pfam" id="PF13451">
    <property type="entry name" value="zf_Tbcl"/>
    <property type="match status" value="1"/>
</dbReference>
<feature type="domain" description="Probable zinc-binding" evidence="1">
    <location>
        <begin position="3"/>
        <end position="48"/>
    </location>
</feature>